<accession>A0A2S5B8I2</accession>
<sequence length="1096" mass="118436">MAPRSLSASRGTTSPRNRSPSPRSRTPPRGDPRCPACCHACRAAAAAAAAPSHGRAPSGSMANRASPAEIAAAAHQDLLASHRDDAAAAAAAEATTINAGLASLPPPPPPPAGLQGHYQGGGMNGLEAAAGALTLDSTQALQPSLPLLVPGQPGYGQQQQQQALQPATAVSPRRSRHRHRHHHHHHHHNGTKPKRPPPAPPADGSAGPPAPVKPVLPPDGSVKTCEAVDRYDELCEEVVVGGWKGKVPRRWCQIHEDEEKHVRSSFWNAVSSLPRLSRTHPLPAPAEITTSTSFTELEAWETVARQHIELAKRAYDAWVFHREHFFAAGGDLVDRLEGRGEGPDGTDLARGAWEEVRLRGEKAEAVLKLIIRRSHFLVCDAEDALWLLHPQRCERNDGCGGGGAAVGDDSTSSHSSCACSHDHSWCGDGSDCGCSDIDDDASSCCSACHAGDDDADSVRSADSHAQQQQQAHRSTHNPAHPHHQHAPPEKAPHNPLRPPGSPTLAPEAEEPDPLLALETLRRTELLELLSLTGSHASFIREGRKSVERVRIVECLFRRLISRDEELLVKAYRGGHDHVLRFFEDPALVTLPSLARLHRALQRTSPVELKEAIMDAFRAIAWEESGATETEDGEEGVGMQVLGGWVYKNQLERSMTPREWSHLYDLCACPGCATRCCMRFDDLALIRRLTVVPHGPHPPPFELWASEYETEAQKVLKALDVVWCAGKQREDDPKPKRMRQPDGGETVWTQHEERNWAYLKISANHPHALAILSFLSKYFTMVLRSWREHAVWETLRFFPPPAKNLWTHRMRSAPTKAALLRSSSGTATPNQTNKATAWAALPNAFNVYERPLQILAGFESLDSPEKEQDMPRFFGTYELLILDAPSDSPYVAVDTYLARPLWAFENFLAATVALACGIKVPGATVFQDGGAASPDQIDMPALVQAALEHGAVESFLRGDLVWDFGDVKGVTTPFPAHSGKKFAGVDLKKVGKDGIVAPPLPSPAGHPPQQQHQNGGTAAVGHGKKGAGGKGVNGTAPANKGNNSAGPATPNGAAPANKANGGAPAAGTGAERQRKERVLDTLRDDKLARKLARSLFR</sequence>
<feature type="compositionally biased region" description="Low complexity" evidence="2">
    <location>
        <begin position="1006"/>
        <end position="1020"/>
    </location>
</feature>
<feature type="compositionally biased region" description="Pro residues" evidence="2">
    <location>
        <begin position="208"/>
        <end position="217"/>
    </location>
</feature>
<dbReference type="STRING" id="741276.A0A2S5B8I2"/>
<dbReference type="EMBL" id="PJQD01000042">
    <property type="protein sequence ID" value="POY73084.1"/>
    <property type="molecule type" value="Genomic_DNA"/>
</dbReference>
<organism evidence="3 4">
    <name type="scientific">Rhodotorula taiwanensis</name>
    <dbReference type="NCBI Taxonomy" id="741276"/>
    <lineage>
        <taxon>Eukaryota</taxon>
        <taxon>Fungi</taxon>
        <taxon>Dikarya</taxon>
        <taxon>Basidiomycota</taxon>
        <taxon>Pucciniomycotina</taxon>
        <taxon>Microbotryomycetes</taxon>
        <taxon>Sporidiobolales</taxon>
        <taxon>Sporidiobolaceae</taxon>
        <taxon>Rhodotorula</taxon>
    </lineage>
</organism>
<comment type="caution">
    <text evidence="3">The sequence shown here is derived from an EMBL/GenBank/DDBJ whole genome shotgun (WGS) entry which is preliminary data.</text>
</comment>
<feature type="compositionally biased region" description="Basic and acidic residues" evidence="2">
    <location>
        <begin position="1070"/>
        <end position="1080"/>
    </location>
</feature>
<evidence type="ECO:0000313" key="4">
    <source>
        <dbReference type="Proteomes" id="UP000237144"/>
    </source>
</evidence>
<feature type="compositionally biased region" description="Basic residues" evidence="2">
    <location>
        <begin position="473"/>
        <end position="485"/>
    </location>
</feature>
<feature type="compositionally biased region" description="Low complexity" evidence="2">
    <location>
        <begin position="463"/>
        <end position="472"/>
    </location>
</feature>
<keyword evidence="4" id="KW-1185">Reference proteome</keyword>
<feature type="compositionally biased region" description="Low complexity" evidence="2">
    <location>
        <begin position="1032"/>
        <end position="1069"/>
    </location>
</feature>
<feature type="compositionally biased region" description="Low complexity" evidence="2">
    <location>
        <begin position="145"/>
        <end position="166"/>
    </location>
</feature>
<feature type="region of interest" description="Disordered" evidence="2">
    <location>
        <begin position="456"/>
        <end position="508"/>
    </location>
</feature>
<reference evidence="3 4" key="1">
    <citation type="journal article" date="2018" name="Front. Microbiol.">
        <title>Prospects for Fungal Bioremediation of Acidic Radioactive Waste Sites: Characterization and Genome Sequence of Rhodotorula taiwanensis MD1149.</title>
        <authorList>
            <person name="Tkavc R."/>
            <person name="Matrosova V.Y."/>
            <person name="Grichenko O.E."/>
            <person name="Gostincar C."/>
            <person name="Volpe R.P."/>
            <person name="Klimenkova P."/>
            <person name="Gaidamakova E.K."/>
            <person name="Zhou C.E."/>
            <person name="Stewart B.J."/>
            <person name="Lyman M.G."/>
            <person name="Malfatti S.A."/>
            <person name="Rubinfeld B."/>
            <person name="Courtot M."/>
            <person name="Singh J."/>
            <person name="Dalgard C.L."/>
            <person name="Hamilton T."/>
            <person name="Frey K.G."/>
            <person name="Gunde-Cimerman N."/>
            <person name="Dugan L."/>
            <person name="Daly M.J."/>
        </authorList>
    </citation>
    <scope>NUCLEOTIDE SEQUENCE [LARGE SCALE GENOMIC DNA]</scope>
    <source>
        <strain evidence="3 4">MD1149</strain>
    </source>
</reference>
<name>A0A2S5B8I2_9BASI</name>
<proteinExistence type="predicted"/>
<feature type="region of interest" description="Disordered" evidence="2">
    <location>
        <begin position="992"/>
        <end position="1080"/>
    </location>
</feature>
<feature type="region of interest" description="Disordered" evidence="2">
    <location>
        <begin position="1"/>
        <end position="35"/>
    </location>
</feature>
<feature type="region of interest" description="Disordered" evidence="2">
    <location>
        <begin position="144"/>
        <end position="220"/>
    </location>
</feature>
<feature type="region of interest" description="Disordered" evidence="2">
    <location>
        <begin position="99"/>
        <end position="120"/>
    </location>
</feature>
<dbReference type="AlphaFoldDB" id="A0A2S5B8I2"/>
<feature type="compositionally biased region" description="Basic residues" evidence="2">
    <location>
        <begin position="173"/>
        <end position="195"/>
    </location>
</feature>
<protein>
    <submittedName>
        <fullName evidence="3">Uncharacterized protein</fullName>
    </submittedName>
</protein>
<evidence type="ECO:0000256" key="1">
    <source>
        <dbReference type="ARBA" id="ARBA00022581"/>
    </source>
</evidence>
<dbReference type="PANTHER" id="PTHR13037">
    <property type="entry name" value="FORMIN"/>
    <property type="match status" value="1"/>
</dbReference>
<gene>
    <name evidence="3" type="ORF">BMF94_3922</name>
</gene>
<dbReference type="PANTHER" id="PTHR13037:SF24">
    <property type="entry name" value="POLYCOMB PROTEIN PCL-RELATED"/>
    <property type="match status" value="1"/>
</dbReference>
<dbReference type="OrthoDB" id="2536221at2759"/>
<evidence type="ECO:0000256" key="2">
    <source>
        <dbReference type="SAM" id="MobiDB-lite"/>
    </source>
</evidence>
<dbReference type="Proteomes" id="UP000237144">
    <property type="component" value="Unassembled WGS sequence"/>
</dbReference>
<feature type="compositionally biased region" description="Low complexity" evidence="2">
    <location>
        <begin position="9"/>
        <end position="24"/>
    </location>
</feature>
<evidence type="ECO:0000313" key="3">
    <source>
        <dbReference type="EMBL" id="POY73084.1"/>
    </source>
</evidence>
<keyword evidence="1" id="KW-0945">Host-virus interaction</keyword>